<accession>A0A5J6F5Q2</accession>
<sequence>MSLEFPPECAWLFAALTGEKPPNGDEDRMFELAEVHKDLHGKLSNDLKQQIAEALGFTRQSFDGDAADMYQAAMKSFIGEEGLNYFDAVADQAKLLGEFTRKGATQLQYTKYMIIAQLVELLFEAVVAAALAFFFGASIQAYLAKVAIVRFLIRSWLGRLVMTLLMHQVINVGMGVAMDLLVQWSQLNQGSRDSYDGSLTKGAALSGMVQGLMAGPFQFLGNKFGKGLARIFGKDGGKNLGKQIDGAFPPPLVHGPKGPGGAGPKAPKTFGADIAKNFADHLPNTAGPGGKAAGDRFVHSVGETFKKHLGGDTARDAGRDWARSLLENTGKKDLAESLGKTLKPLGDVADGPLGKVLSQGTADALGRNILQSMAGAGAHGLGKGVFEGGHAAVSEGTYNLIFSDEHTFKTSGLTFGSGMVEGRIGHLLETGGEHLGDAARTKVLEAGLKLPGSGPESPGSHFGGGTGPGLATTGNSGAGGAGLDTTTPVPDDGTASLLSDDSNVSDIPNSPNSPNSPNDSGTPGQQNTSDQVSPVPAAEVRYDEDGYELLDVSGPSRDDESVLGPDGQEDPPHAVPSLVGGPSLLPQQAGGPPVTSANAPAPATATNTGTPAPAANNAQKDQNPATTSTSSNSTSSSTGPGNPASGPGTTSTTPLTEQEREQEQEQTREQTQTQDQNRESAPRTLSQEENRLSPAESRLAPSEDVDETEQTSQQSGPAWTGSQAPPAGPPDTVIPIVSEAPGHLTLEFEAEEDTGQDGGNVAPDDSSVPSSVPQPPPPPPTPPTATRPPSTPPTEPSSSSEDPALSDEVRNFGTGAGEGVSGVHLTPITAQVATGLQQQALARLEETAGPLTTKQRADAVTRLAALLSPQALQDNRLMLLSRDGHRITLDVGGVPRSLDVQLRLEKPRPSTLFGTGNRMPPHNNEQRHAAAFDSTSTSSTTAVRTVSLNPFSNTFSAIKEFLGITGVPASLNFNLTHQQRSLSTTVSGAVNATSLLRSSEPASPFDYSALGRVREAATTPFPEISQDRAEVRELGTVTAWFPEHLATPAYRAAEGDVFDARDPSTLEKHLDESPLWVLDSMSDPGSLLREVRSRFGDRLSALDTGSLAALEKFLGPEHLLGALPVQRATEDPGGSTGTWSPVLVDRKGNALGVFKVTAEVTGRAGRNIRVGPKYSLERFLERQLKADSLAKVSYAYGGEAVVGGVLNKKPAEADKAFRDFHLGGSLVPKGGYSKQGDRALGAGATHSLTRNIRTNGGHVLIPANVVYHVEFIPADGTRSTPRPMPATPVRIRVLTPETARGDRPTDGAGKQAPTEVARLDAIGLTTTPLRVHGSGVTPVLEQVRDWLQDNGYLPEPGGQDSPLMDERLVKARLENLRKISLLGSQHGLLGIMDELVDGGATLHFGKPATGGGVDRVQLRLALDRVPGDNRAPTHLTSLSDVHLPNIASLSVPGTSQKSSGSTKTLQVGGQLTGLAPGHFRGGLTADYKGTWQTTETSTAGSAVSHAQMIITTGQTTEVFRVPAFFTAEITGGSRQLPAAPFTSDTEPVYVDLAVPEKRTGNTSAAYGEAVLQPSDTPLPSAEKTFLLPDSSLVDVVRGRKQLYQAVEAILAELSEPPAEQEPGPGPVTRPTADPLTGTASDLPGAYPGDIPLNSLDGSSGPEGLPLPVTATRPVTASSSAPSSWWAAAAGAARSAAGSLLSLGTVVRQTVTGGDRSDQGMLLHEALHAQLTPAALMARAHQMVKGVFVIDDLFVPGVTAGTDLVVEVRAVLTDPRDLGTVTQYGETNLGATDSASYQRTKASSHEGGPGITMKSGQSLQEAERAAASTPPAAGGPKPVTGGVSLKPVFGQGNSRSVTTSASTNVTRVPSESGVQHRISADITYEITVRRGHRRPVPLNEGAAAVTRTVHVPGGITFLATDAQLRRGGTMLASFAAGENGTPGPATARLPYRFVEHGALGLAAVLEATPLAQPLPPPGTATVRTANPPQTPQGSHAQGTGSMEPTRPDTNEDPRRPHLLRERLTELVEAHAPGSLTPGHRDYVPGLAQRIADYTSPAGLGALPGQGRDGHLTFSFPYTGGAVTRTVTVRVHGRPAWTKAQLQQVRGRKANAGAGVENYSAHSPANVTESRSRSTRWALSAPAAVVLPFSGGSSRKTTVSPSAGGSTNRTDTVTTTVTGEDRVWQRVDSGNEFTLGYVFTADLHIEGSDLTARPSTEDVHGRVTLRFAGDHDQQQELAPRPENERLSYGVGTTDPRLTGPLATATPLRPTGNEVAYALSNQQKLLTAIQELAPELAGGDLGSGHTADGAAARLTELLHGGEITVDPVRAAAGAGGSVNGTEKPPRVTLSTEVFRPRLIDTTKGVTVDRLRVTGFSTSSGSSTARNGTFGLGVSVTLGRKGDYDFGGSAPLLSYQSTPGGQGGGVSALTRHWEKTGAAGQPDAEAGLRTYEVEVDTVTTLTGPDGQVRYATGTAVLRVPERDLLGLGVLPEAHRGDGVFDLSAPDVKDLTPARLARLITAPDIRLPDGAVPQLWLDLGRDPTPAARVEALYRARSIAEESGVTLELALRDQDGTRIWTLDPESTVFPDLNGAKAELDRAREVLDGLRDAHGTITPGRDPHEALRDATRRVADGEASLALARREHARLVALTSGFERSEPQAREALREANRMLEATRERLAAAAPDRTEVLARRESMLLEALAPLEREVRAYDDLDTARQSLGEKESAQEQALRDKETAELELRWHEAAQDVEKAQAEHIAAGVRMLALGEMIAKAHLDGGFEVPGLPVPPPTDPSTQSLASLTPRWPAPKSPGDGTPPAATGVNGTRETGRRTKDPVRPEEVAAFDETTTAAVHTERFDPKLVQSRREAGRLDGSMTLIRNHVRRMALPDGRTVRQFFVTLPVRLVDGLDAQDLAAFRARVQSALDAHVNTGYLLPDSGDQLHVTAEFVESARHSEAVTLSRSNGAPDRADQRRWDLGHDDAVLVHEILHYLGLADEYSDARERAEDRHLFRRNDRASAVHREGLMANTGRQSLENLPEEYLATIERVSENAVIPLHTVPERTTPVEEASGDGTREDTEESTEENAEQEAVRRLRLAEHAALTARQELDLLRAEEAGGLRMRAAAQERARAARALVTGGTTGAEAAARLGAWTEHQQALHAYGTASRQESEIRPPEGQGSSRGPSPALTDARRRLALARAELVRTTEALAALGIDAAELAARIGASDARVTAEHGGGLLGGASPSPDHLSGLMAMEVDEPETTASRSVPETTASPSVPEAMDLDVPEPDESVPSGPDREWSQPAAGRGQLPQVAFVNRAFADLAAPESLRDLTENDYLAWVGQSLPDDSTPGAAPYRVSYVVNAIVSESELRDHPERLQEFLDAVTERLSGFQGRVAVVVGVNARAVGSTSATGRQSAPTTSQRRETHDRIRETIRRAAGRTAFARPLAVVPMVMNWPRDKSFPYGTARNNVLDSNANRHLVRSMMGRRMHPYIAFMDFDTYPHVVSTRDGQETRDEHVFSWFENRLETGEDSQPLRPLMMSGGYRLPRADEVEATARLKALTETRYAALLAEKGKTATSSFEEMLRTVQHEIAHDMRVRTRLRGLHPLLPYSPEPNLFVDAAATLLTGADDRHKLRFGPGGAEFHTLSQTLNRINAWELKQDLPLPEPPAPHPDPVTALRQRWAHLQRLEAQHTRRRIAAENRVLPRRGTAFVVEFERAAVLTDLSRLVAGRWATGALPQDHVGLTNPYQRMFHQSEYGQANIQGGRNGLQLSPFRDIWGQPGYQDNEVLDNTAEVTAMRGRPLWGHATQLVNTGNPLWPLHHPAPLAHGAPVVNRAPALAAGLDPRLGVPGTHPVSMAIAGRVSESPDIWAGLDPNDIRLFARALAVSADNPYFLDHLRYFAHEYLPSFREGHVPAGPIVQPLGSEGTLFRALDEVLHVGPGADGGTVLQAIWKGLYANTGSLQQVGVLVAGADRHGIGVEELFTRLATGALHSPGERFAELRRGRAFTLGPEAGFLLDQYAAALGMDIEVTGPDHNPYATERPGSSTTHRLVVEWVRLGDHGEMGWTARVETLPGPGQKRSRGGTHATPFAPPLKRGATEITSMLAGSGLGNDPGSSR</sequence>
<feature type="compositionally biased region" description="Polar residues" evidence="2">
    <location>
        <begin position="2149"/>
        <end position="2167"/>
    </location>
</feature>
<organism evidence="5 6">
    <name type="scientific">Streptomyces nitrosporeus</name>
    <dbReference type="NCBI Taxonomy" id="28894"/>
    <lineage>
        <taxon>Bacteria</taxon>
        <taxon>Bacillati</taxon>
        <taxon>Actinomycetota</taxon>
        <taxon>Actinomycetes</taxon>
        <taxon>Kitasatosporales</taxon>
        <taxon>Streptomycetaceae</taxon>
        <taxon>Streptomyces</taxon>
    </lineage>
</organism>
<feature type="region of interest" description="Disordered" evidence="2">
    <location>
        <begin position="549"/>
        <end position="818"/>
    </location>
</feature>
<evidence type="ECO:0000256" key="1">
    <source>
        <dbReference type="SAM" id="Coils"/>
    </source>
</evidence>
<dbReference type="Proteomes" id="UP000326178">
    <property type="component" value="Chromosome"/>
</dbReference>
<name>A0A5J6F5Q2_9ACTN</name>
<feature type="compositionally biased region" description="Basic and acidic residues" evidence="2">
    <location>
        <begin position="2004"/>
        <end position="2013"/>
    </location>
</feature>
<feature type="region of interest" description="Disordered" evidence="2">
    <location>
        <begin position="2231"/>
        <end position="2266"/>
    </location>
</feature>
<feature type="compositionally biased region" description="Polar residues" evidence="2">
    <location>
        <begin position="1791"/>
        <end position="1800"/>
    </location>
</feature>
<feature type="compositionally biased region" description="Acidic residues" evidence="2">
    <location>
        <begin position="3278"/>
        <end position="3287"/>
    </location>
</feature>
<feature type="compositionally biased region" description="Polar residues" evidence="2">
    <location>
        <begin position="710"/>
        <end position="723"/>
    </location>
</feature>
<keyword evidence="3" id="KW-1133">Transmembrane helix</keyword>
<keyword evidence="1" id="KW-0175">Coiled coil</keyword>
<feature type="compositionally biased region" description="Basic and acidic residues" evidence="2">
    <location>
        <begin position="2231"/>
        <end position="2243"/>
    </location>
</feature>
<feature type="compositionally biased region" description="Basic and acidic residues" evidence="2">
    <location>
        <begin position="2825"/>
        <end position="2834"/>
    </location>
</feature>
<feature type="compositionally biased region" description="Low complexity" evidence="2">
    <location>
        <begin position="1824"/>
        <end position="1837"/>
    </location>
</feature>
<dbReference type="Pfam" id="PF25547">
    <property type="entry name" value="WXG100_2"/>
    <property type="match status" value="1"/>
</dbReference>
<dbReference type="KEGG" id="snk:CP967_06090"/>
<evidence type="ECO:0000256" key="3">
    <source>
        <dbReference type="SAM" id="Phobius"/>
    </source>
</evidence>
<feature type="compositionally biased region" description="Basic and acidic residues" evidence="2">
    <location>
        <begin position="657"/>
        <end position="668"/>
    </location>
</feature>
<feature type="compositionally biased region" description="Polar residues" evidence="2">
    <location>
        <begin position="521"/>
        <end position="532"/>
    </location>
</feature>
<feature type="region of interest" description="Disordered" evidence="2">
    <location>
        <begin position="4074"/>
        <end position="4097"/>
    </location>
</feature>
<feature type="region of interest" description="Disordered" evidence="2">
    <location>
        <begin position="3158"/>
        <end position="3184"/>
    </location>
</feature>
<keyword evidence="3" id="KW-0812">Transmembrane</keyword>
<feature type="region of interest" description="Disordered" evidence="2">
    <location>
        <begin position="1791"/>
        <end position="1871"/>
    </location>
</feature>
<dbReference type="RefSeq" id="WP_150486959.1">
    <property type="nucleotide sequence ID" value="NZ_BMUV01000014.1"/>
</dbReference>
<feature type="compositionally biased region" description="Low complexity" evidence="2">
    <location>
        <begin position="597"/>
        <end position="656"/>
    </location>
</feature>
<feature type="compositionally biased region" description="Polar residues" evidence="2">
    <location>
        <begin position="1980"/>
        <end position="2001"/>
    </location>
</feature>
<feature type="compositionally biased region" description="Polar residues" evidence="2">
    <location>
        <begin position="3406"/>
        <end position="3419"/>
    </location>
</feature>
<feature type="region of interest" description="Disordered" evidence="2">
    <location>
        <begin position="2149"/>
        <end position="2171"/>
    </location>
</feature>
<feature type="region of interest" description="Disordered" evidence="2">
    <location>
        <begin position="3257"/>
        <end position="3303"/>
    </location>
</feature>
<feature type="compositionally biased region" description="Acidic residues" evidence="2">
    <location>
        <begin position="3074"/>
        <end position="3084"/>
    </location>
</feature>
<feature type="region of interest" description="Disordered" evidence="2">
    <location>
        <begin position="2782"/>
        <end position="2834"/>
    </location>
</feature>
<feature type="domain" description="Outer membrane channel protein CpnT-like N-terminal" evidence="4">
    <location>
        <begin position="11"/>
        <end position="146"/>
    </location>
</feature>
<feature type="compositionally biased region" description="Low complexity" evidence="2">
    <location>
        <begin position="499"/>
        <end position="520"/>
    </location>
</feature>
<feature type="region of interest" description="Disordered" evidence="2">
    <location>
        <begin position="3058"/>
        <end position="3085"/>
    </location>
</feature>
<dbReference type="PANTHER" id="PTHR24216:SF65">
    <property type="entry name" value="PAXILLIN-LIKE PROTEIN 1"/>
    <property type="match status" value="1"/>
</dbReference>
<feature type="region of interest" description="Disordered" evidence="2">
    <location>
        <begin position="3406"/>
        <end position="3426"/>
    </location>
</feature>
<feature type="region of interest" description="Disordered" evidence="2">
    <location>
        <begin position="1613"/>
        <end position="1664"/>
    </location>
</feature>
<feature type="compositionally biased region" description="Polar residues" evidence="2">
    <location>
        <begin position="1850"/>
        <end position="1871"/>
    </location>
</feature>
<evidence type="ECO:0000259" key="4">
    <source>
        <dbReference type="Pfam" id="PF25547"/>
    </source>
</evidence>
<reference evidence="5 6" key="1">
    <citation type="submission" date="2017-09" db="EMBL/GenBank/DDBJ databases">
        <authorList>
            <person name="Lee N."/>
            <person name="Cho B.-K."/>
        </authorList>
    </citation>
    <scope>NUCLEOTIDE SEQUENCE [LARGE SCALE GENOMIC DNA]</scope>
    <source>
        <strain evidence="5 6">ATCC 12769</strain>
    </source>
</reference>
<keyword evidence="3" id="KW-0472">Membrane</keyword>
<feature type="transmembrane region" description="Helical" evidence="3">
    <location>
        <begin position="121"/>
        <end position="144"/>
    </location>
</feature>
<evidence type="ECO:0000313" key="5">
    <source>
        <dbReference type="EMBL" id="QEU71591.1"/>
    </source>
</evidence>
<dbReference type="InterPro" id="IPR057746">
    <property type="entry name" value="CpnT-like_N"/>
</dbReference>
<feature type="compositionally biased region" description="Basic and acidic residues" evidence="2">
    <location>
        <begin position="676"/>
        <end position="691"/>
    </location>
</feature>
<dbReference type="OrthoDB" id="3877861at2"/>
<feature type="region of interest" description="Disordered" evidence="2">
    <location>
        <begin position="448"/>
        <end position="534"/>
    </location>
</feature>
<feature type="region of interest" description="Disordered" evidence="2">
    <location>
        <begin position="1970"/>
        <end position="2013"/>
    </location>
</feature>
<feature type="compositionally biased region" description="Polar residues" evidence="2">
    <location>
        <begin position="3259"/>
        <end position="3272"/>
    </location>
</feature>
<keyword evidence="6" id="KW-1185">Reference proteome</keyword>
<feature type="compositionally biased region" description="Low complexity" evidence="2">
    <location>
        <begin position="761"/>
        <end position="771"/>
    </location>
</feature>
<dbReference type="EMBL" id="CP023702">
    <property type="protein sequence ID" value="QEU71591.1"/>
    <property type="molecule type" value="Genomic_DNA"/>
</dbReference>
<dbReference type="PANTHER" id="PTHR24216">
    <property type="entry name" value="PAXILLIN-RELATED"/>
    <property type="match status" value="1"/>
</dbReference>
<feature type="transmembrane region" description="Helical" evidence="3">
    <location>
        <begin position="156"/>
        <end position="178"/>
    </location>
</feature>
<protein>
    <recommendedName>
        <fullName evidence="4">Outer membrane channel protein CpnT-like N-terminal domain-containing protein</fullName>
    </recommendedName>
</protein>
<proteinExistence type="predicted"/>
<feature type="compositionally biased region" description="Pro residues" evidence="2">
    <location>
        <begin position="772"/>
        <end position="795"/>
    </location>
</feature>
<gene>
    <name evidence="5" type="ORF">CP967_06090</name>
</gene>
<feature type="coiled-coil region" evidence="1">
    <location>
        <begin position="2586"/>
        <end position="2679"/>
    </location>
</feature>
<evidence type="ECO:0000313" key="6">
    <source>
        <dbReference type="Proteomes" id="UP000326178"/>
    </source>
</evidence>
<evidence type="ECO:0000256" key="2">
    <source>
        <dbReference type="SAM" id="MobiDB-lite"/>
    </source>
</evidence>